<accession>A0A9W9HRE2</accession>
<name>A0A9W9HRE2_9EURO</name>
<dbReference type="Proteomes" id="UP001149163">
    <property type="component" value="Unassembled WGS sequence"/>
</dbReference>
<evidence type="ECO:0000313" key="1">
    <source>
        <dbReference type="EMBL" id="KAJ5153250.1"/>
    </source>
</evidence>
<proteinExistence type="predicted"/>
<dbReference type="OrthoDB" id="4312812at2759"/>
<evidence type="ECO:0008006" key="3">
    <source>
        <dbReference type="Google" id="ProtNLM"/>
    </source>
</evidence>
<reference evidence="1" key="2">
    <citation type="journal article" date="2023" name="IMA Fungus">
        <title>Comparative genomic study of the Penicillium genus elucidates a diverse pangenome and 15 lateral gene transfer events.</title>
        <authorList>
            <person name="Petersen C."/>
            <person name="Sorensen T."/>
            <person name="Nielsen M.R."/>
            <person name="Sondergaard T.E."/>
            <person name="Sorensen J.L."/>
            <person name="Fitzpatrick D.A."/>
            <person name="Frisvad J.C."/>
            <person name="Nielsen K.L."/>
        </authorList>
    </citation>
    <scope>NUCLEOTIDE SEQUENCE</scope>
    <source>
        <strain evidence="1">IBT 26290</strain>
    </source>
</reference>
<organism evidence="1 2">
    <name type="scientific">Penicillium canariense</name>
    <dbReference type="NCBI Taxonomy" id="189055"/>
    <lineage>
        <taxon>Eukaryota</taxon>
        <taxon>Fungi</taxon>
        <taxon>Dikarya</taxon>
        <taxon>Ascomycota</taxon>
        <taxon>Pezizomycotina</taxon>
        <taxon>Eurotiomycetes</taxon>
        <taxon>Eurotiomycetidae</taxon>
        <taxon>Eurotiales</taxon>
        <taxon>Aspergillaceae</taxon>
        <taxon>Penicillium</taxon>
    </lineage>
</organism>
<sequence length="467" mass="53384">MSQAISPRTGPPESILSYPTLFQPSAEFPRFAVPYRWWEDEATTVLWAFNIPEISQVIRYGLFRDENFPRSSLLSRNADTIDAFLVAMAEPREHQRLGNLSHVQRVEEILRRSSNSPFQPVPWTWFPPQPGHSLDARAIAGAIEAESHLHFRRLPFEEIVRASLGYPAISVEWFLLQHTVFFIYLSNHLQIYPEEIPLYIEAEKSPFAHRALMQCIRTLRPDATRDMPQPTTPGFEFIAGPVQLLFKDQPPSLTTILKIFSVLAIRFRRQYIHTAKMEWHRPFDTTILFLEDCLNSSSPKDLARTMTETAELEFSGLSRQHITANDAFVREILANWHSLSISVWECCAALPEIAPYLRECAQALLNAKNYHSLTALSDGLYRYNATTARSRGLNSTVGGMVVLDAFLPPDVIILTNPAQNYTSYRHHYGENPGLPFLIPHLRDFQQHGESALQPLLQYLQNPMSAEK</sequence>
<protein>
    <recommendedName>
        <fullName evidence="3">Ras-GEF domain-containing protein</fullName>
    </recommendedName>
</protein>
<evidence type="ECO:0000313" key="2">
    <source>
        <dbReference type="Proteomes" id="UP001149163"/>
    </source>
</evidence>
<reference evidence="1" key="1">
    <citation type="submission" date="2022-11" db="EMBL/GenBank/DDBJ databases">
        <authorList>
            <person name="Petersen C."/>
        </authorList>
    </citation>
    <scope>NUCLEOTIDE SEQUENCE</scope>
    <source>
        <strain evidence="1">IBT 26290</strain>
    </source>
</reference>
<gene>
    <name evidence="1" type="ORF">N7482_009728</name>
</gene>
<dbReference type="AlphaFoldDB" id="A0A9W9HRE2"/>
<dbReference type="EMBL" id="JAPQKN010000007">
    <property type="protein sequence ID" value="KAJ5153250.1"/>
    <property type="molecule type" value="Genomic_DNA"/>
</dbReference>
<dbReference type="GeneID" id="81431028"/>
<dbReference type="RefSeq" id="XP_056539558.1">
    <property type="nucleotide sequence ID" value="XM_056691852.1"/>
</dbReference>
<comment type="caution">
    <text evidence="1">The sequence shown here is derived from an EMBL/GenBank/DDBJ whole genome shotgun (WGS) entry which is preliminary data.</text>
</comment>
<keyword evidence="2" id="KW-1185">Reference proteome</keyword>